<sequence>MQCLSILCKGDQRRMKQLRKCDGVKIIVRQLRRYSSGRDPVPLPSTSWRVGGDSDDDGDVDGMLSLGVCAVDCVWSCILGCKKSEEGFIINFNGVGHLLECLEVGPSVLKRQIVGCLSDLLETSALARLQFLQWNSPITLRSGVKLLLGLLVREQRSTGAVGFDPPADIGERLVLSSTESLQSSTGMRDDVLRRETLTREERQQLEAIRLYPELRELELWQVTGGKILSSVVPFVSPMVGILHKRTDGKILSGCDAVNVRDTPASVCVLLPVVQTEDLLEGTSSGVEPLTVGDRKWIEDRIAEHLTRSCWVKSLQKQMVLAEEKAEFEDMLLSIGNQVSAESMAGRGLPIKYSETYSDSGLKLFELPEGVEVEGEQPQRILVIKGAPDEPAMACIGGKSFEMKSLNNSNARLVCQVIGGKVQVACNQQDTFVLAPIGPRINQDAIASALEYRCGEVEGINDRKRLKYSLQASDDEVDAFIDDPESKIVIDNSGNLIVMDESYIVETLDLCSQSVVMQPPREMVVASALMSRNAGRLWIRVAPRRLVPSSFFRYFELSIGYARWGRSTPPLSVVRRLLASIATDATAKSRTNIELDEARIRAARAAQIVCQRGRLSLKEFGEQFIHSVANTIGCAGGEQEGREEGEIRDSIYSMIRDRAVIDDRASPPVVIHVDRSTLPPEPRARLKVLLGLRKYWDAESLSQWIGEVLPPNVRVDSFLMKCCRRVVVKDGISGTEETRYCAKF</sequence>
<reference evidence="2 3" key="1">
    <citation type="submission" date="2020-04" db="EMBL/GenBank/DDBJ databases">
        <title>Perkinsus olseni comparative genomics.</title>
        <authorList>
            <person name="Bogema D.R."/>
        </authorList>
    </citation>
    <scope>NUCLEOTIDE SEQUENCE [LARGE SCALE GENOMIC DNA]</scope>
    <source>
        <strain evidence="2 3">ATCC PRA-207</strain>
    </source>
</reference>
<evidence type="ECO:0000313" key="2">
    <source>
        <dbReference type="EMBL" id="KAF4681498.1"/>
    </source>
</evidence>
<name>A0A7J6NC79_PEROL</name>
<dbReference type="Pfam" id="PF09724">
    <property type="entry name" value="Dcc1"/>
    <property type="match status" value="2"/>
</dbReference>
<comment type="caution">
    <text evidence="2">The sequence shown here is derived from an EMBL/GenBank/DDBJ whole genome shotgun (WGS) entry which is preliminary data.</text>
</comment>
<protein>
    <recommendedName>
        <fullName evidence="1">Cilia- and flagella-associated protein 69 ARM repeats domain-containing protein</fullName>
    </recommendedName>
</protein>
<dbReference type="AlphaFoldDB" id="A0A7J6NC79"/>
<evidence type="ECO:0000259" key="1">
    <source>
        <dbReference type="Pfam" id="PF21049"/>
    </source>
</evidence>
<dbReference type="PANTHER" id="PTHR14716">
    <property type="entry name" value="CILIA- AND FLAGELLA-ASSOCIATED PROTEIN 69"/>
    <property type="match status" value="1"/>
</dbReference>
<accession>A0A7J6NC79</accession>
<proteinExistence type="predicted"/>
<dbReference type="Proteomes" id="UP000553632">
    <property type="component" value="Unassembled WGS sequence"/>
</dbReference>
<dbReference type="SUPFAM" id="SSF48371">
    <property type="entry name" value="ARM repeat"/>
    <property type="match status" value="1"/>
</dbReference>
<keyword evidence="3" id="KW-1185">Reference proteome</keyword>
<dbReference type="EMBL" id="JABANO010040933">
    <property type="protein sequence ID" value="KAF4681498.1"/>
    <property type="molecule type" value="Genomic_DNA"/>
</dbReference>
<dbReference type="InterPro" id="IPR048733">
    <property type="entry name" value="CFA69_ARM_dom"/>
</dbReference>
<evidence type="ECO:0000313" key="3">
    <source>
        <dbReference type="Proteomes" id="UP000553632"/>
    </source>
</evidence>
<dbReference type="GO" id="GO:0007064">
    <property type="term" value="P:mitotic sister chromatid cohesion"/>
    <property type="evidence" value="ECO:0007669"/>
    <property type="project" value="InterPro"/>
</dbReference>
<feature type="domain" description="Cilia- and flagella-associated protein 69 ARM repeats" evidence="1">
    <location>
        <begin position="62"/>
        <end position="156"/>
    </location>
</feature>
<dbReference type="InterPro" id="IPR048732">
    <property type="entry name" value="CFA69"/>
</dbReference>
<dbReference type="InterPro" id="IPR016024">
    <property type="entry name" value="ARM-type_fold"/>
</dbReference>
<gene>
    <name evidence="2" type="ORF">FOZ63_010504</name>
</gene>
<dbReference type="Pfam" id="PF21049">
    <property type="entry name" value="CFA69_ARM_rpt"/>
    <property type="match status" value="1"/>
</dbReference>
<dbReference type="PANTHER" id="PTHR14716:SF0">
    <property type="entry name" value="CILIA- AND FLAGELLA-ASSOCIATED PROTEIN 69"/>
    <property type="match status" value="1"/>
</dbReference>
<dbReference type="InterPro" id="IPR019128">
    <property type="entry name" value="Dcc1"/>
</dbReference>
<organism evidence="2 3">
    <name type="scientific">Perkinsus olseni</name>
    <name type="common">Perkinsus atlanticus</name>
    <dbReference type="NCBI Taxonomy" id="32597"/>
    <lineage>
        <taxon>Eukaryota</taxon>
        <taxon>Sar</taxon>
        <taxon>Alveolata</taxon>
        <taxon>Perkinsozoa</taxon>
        <taxon>Perkinsea</taxon>
        <taxon>Perkinsida</taxon>
        <taxon>Perkinsidae</taxon>
        <taxon>Perkinsus</taxon>
    </lineage>
</organism>
<dbReference type="GO" id="GO:0031390">
    <property type="term" value="C:Ctf18 RFC-like complex"/>
    <property type="evidence" value="ECO:0007669"/>
    <property type="project" value="InterPro"/>
</dbReference>